<dbReference type="AlphaFoldDB" id="G0AG93"/>
<dbReference type="HOGENOM" id="CLU_054513_0_0_4"/>
<reference evidence="3 4" key="1">
    <citation type="journal article" date="2004" name="Environ. Microbiol.">
        <title>Phylogeny-function analysis of (meta)genomic libraries: screening for expression of ribosomal RNA genes by large-insert library fluorescent in situ hybridization (LIL-FISH).</title>
        <authorList>
            <person name="Leveau J.H."/>
            <person name="Gerards S."/>
            <person name="de Boer W."/>
            <person name="van Veen J.A."/>
        </authorList>
    </citation>
    <scope>NUCLEOTIDE SEQUENCE [LARGE SCALE GENOMIC DNA]</scope>
    <source>
        <strain evidence="3 4">Ter331</strain>
    </source>
</reference>
<sequence>MSHPETAASSPANTPFHSGEQAVQQRVGVLEKMASRGQLLRSFMPDQHREFFQQLPFLIVGSIDREQQPWASIVTGAPGFATSPDAEHLELHPHVLAADPLQQNLAHNAAIGILGIEPHTRRRNRMNGKVEKINAAGWTLKVDQSFGNCPKYIQARRPALIEDGAAAAPVVHRTEQLDAAMQNLIAGADTFFIASAFMGKPAAAGERQHGVDVSHRGGKPGFVRIDDAKTLTVPDFVGNFYFNTIGNLVEHPRAGLLFIDFAGGDLLYLAVSAELIWDGPEVAAFAGAERLLRFHVEQAIRVEASLPLRWGEAELSPALAPMGSWQ</sequence>
<evidence type="ECO:0000313" key="4">
    <source>
        <dbReference type="Proteomes" id="UP000008392"/>
    </source>
</evidence>
<name>G0AG93_COLFT</name>
<accession>G0AG93</accession>
<reference evidence="3 4" key="4">
    <citation type="journal article" date="2010" name="Environ. Microbiol.">
        <title>The bacterial genus Collimonas: mycophagy, weathering and other adaptive solutions to life in oligotrophic soil environments.</title>
        <authorList>
            <person name="Leveau J.H."/>
            <person name="Uroz S."/>
            <person name="de Boer W."/>
        </authorList>
    </citation>
    <scope>NUCLEOTIDE SEQUENCE [LARGE SCALE GENOMIC DNA]</scope>
    <source>
        <strain evidence="3 4">Ter331</strain>
    </source>
</reference>
<keyword evidence="3" id="KW-0560">Oxidoreductase</keyword>
<dbReference type="STRING" id="1005048.CFU_0146"/>
<proteinExistence type="predicted"/>
<dbReference type="Proteomes" id="UP000008392">
    <property type="component" value="Chromosome"/>
</dbReference>
<reference evidence="3 4" key="5">
    <citation type="journal article" date="2011" name="ISME J.">
        <title>Dual transcriptional profiling of a bacterial/fungal confrontation: Collimonas fungivorans versus Aspergillus niger.</title>
        <authorList>
            <person name="Mela F."/>
            <person name="Fritsche K."/>
            <person name="de Boer W."/>
            <person name="van Veen J.A."/>
            <person name="de Graaff L.H."/>
            <person name="van den Berg M."/>
            <person name="Leveau J.H."/>
        </authorList>
    </citation>
    <scope>NUCLEOTIDE SEQUENCE [LARGE SCALE GENOMIC DNA]</scope>
    <source>
        <strain evidence="3 4">Ter331</strain>
    </source>
</reference>
<dbReference type="SUPFAM" id="SSF50475">
    <property type="entry name" value="FMN-binding split barrel"/>
    <property type="match status" value="2"/>
</dbReference>
<dbReference type="RefSeq" id="WP_014004139.1">
    <property type="nucleotide sequence ID" value="NC_015856.1"/>
</dbReference>
<dbReference type="PANTHER" id="PTHR42815">
    <property type="entry name" value="FAD-BINDING, PUTATIVE (AFU_ORTHOLOGUE AFUA_6G07600)-RELATED"/>
    <property type="match status" value="1"/>
</dbReference>
<feature type="domain" description="Pyridoxamine 5'-phosphate oxidase N-terminal" evidence="2">
    <location>
        <begin position="44"/>
        <end position="152"/>
    </location>
</feature>
<dbReference type="InterPro" id="IPR012349">
    <property type="entry name" value="Split_barrel_FMN-bd"/>
</dbReference>
<dbReference type="EMBL" id="CP002745">
    <property type="protein sequence ID" value="AEK59984.1"/>
    <property type="molecule type" value="Genomic_DNA"/>
</dbReference>
<feature type="compositionally biased region" description="Polar residues" evidence="1">
    <location>
        <begin position="7"/>
        <end position="23"/>
    </location>
</feature>
<gene>
    <name evidence="3" type="ordered locus">CFU_0146</name>
</gene>
<dbReference type="Gene3D" id="2.30.110.10">
    <property type="entry name" value="Electron Transport, Fmn-binding Protein, Chain A"/>
    <property type="match status" value="2"/>
</dbReference>
<organism evidence="3 4">
    <name type="scientific">Collimonas fungivorans (strain Ter331)</name>
    <dbReference type="NCBI Taxonomy" id="1005048"/>
    <lineage>
        <taxon>Bacteria</taxon>
        <taxon>Pseudomonadati</taxon>
        <taxon>Pseudomonadota</taxon>
        <taxon>Betaproteobacteria</taxon>
        <taxon>Burkholderiales</taxon>
        <taxon>Oxalobacteraceae</taxon>
        <taxon>Collimonas</taxon>
    </lineage>
</organism>
<reference evidence="3 4" key="3">
    <citation type="journal article" date="2008" name="FEMS Microbiol. Ecol.">
        <title>Identification and characterization of genes underlying chitinolysis in Collimonas fungivorans Ter331.</title>
        <authorList>
            <person name="Fritsche K."/>
            <person name="de Boer W."/>
            <person name="Gerards S."/>
            <person name="van den Berg M."/>
            <person name="van Veen J.A."/>
            <person name="Leveau J.H."/>
        </authorList>
    </citation>
    <scope>NUCLEOTIDE SEQUENCE [LARGE SCALE GENOMIC DNA]</scope>
    <source>
        <strain evidence="3 4">Ter331</strain>
    </source>
</reference>
<dbReference type="Pfam" id="PF01243">
    <property type="entry name" value="PNPOx_N"/>
    <property type="match status" value="1"/>
</dbReference>
<evidence type="ECO:0000313" key="3">
    <source>
        <dbReference type="EMBL" id="AEK59984.1"/>
    </source>
</evidence>
<evidence type="ECO:0000256" key="1">
    <source>
        <dbReference type="SAM" id="MobiDB-lite"/>
    </source>
</evidence>
<dbReference type="eggNOG" id="COG3576">
    <property type="taxonomic scope" value="Bacteria"/>
</dbReference>
<protein>
    <submittedName>
        <fullName evidence="3">Putative iron-sulfur binding protein</fullName>
        <ecNumber evidence="3">1.5.1.34</ecNumber>
    </submittedName>
</protein>
<dbReference type="GO" id="GO:0004155">
    <property type="term" value="F:6,7-dihydropteridine reductase activity"/>
    <property type="evidence" value="ECO:0007669"/>
    <property type="project" value="UniProtKB-EC"/>
</dbReference>
<dbReference type="EC" id="1.5.1.34" evidence="3"/>
<feature type="region of interest" description="Disordered" evidence="1">
    <location>
        <begin position="1"/>
        <end position="23"/>
    </location>
</feature>
<reference evidence="3 4" key="2">
    <citation type="journal article" date="2006" name="J. Microbiol. Methods">
        <title>Genomic flank-sequencing of plasposon insertion sites for rapid identification of functional genes.</title>
        <authorList>
            <person name="Leveau J.H."/>
            <person name="Gerards S."/>
            <person name="Fritsche K."/>
            <person name="Zondag G."/>
            <person name="van Veen J.A."/>
        </authorList>
    </citation>
    <scope>NUCLEOTIDE SEQUENCE [LARGE SCALE GENOMIC DNA]</scope>
    <source>
        <strain evidence="3 4">Ter331</strain>
    </source>
</reference>
<reference evidence="4" key="6">
    <citation type="submission" date="2011-05" db="EMBL/GenBank/DDBJ databases">
        <title>Complete sequence of Collimonas fungivorans Ter331.</title>
        <authorList>
            <person name="Leveau J.H."/>
        </authorList>
    </citation>
    <scope>NUCLEOTIDE SEQUENCE [LARGE SCALE GENOMIC DNA]</scope>
    <source>
        <strain evidence="4">Ter331</strain>
    </source>
</reference>
<dbReference type="InterPro" id="IPR011576">
    <property type="entry name" value="Pyridox_Oxase_N"/>
</dbReference>
<dbReference type="PANTHER" id="PTHR42815:SF2">
    <property type="entry name" value="FAD-BINDING, PUTATIVE (AFU_ORTHOLOGUE AFUA_6G07600)-RELATED"/>
    <property type="match status" value="1"/>
</dbReference>
<keyword evidence="4" id="KW-1185">Reference proteome</keyword>
<evidence type="ECO:0000259" key="2">
    <source>
        <dbReference type="Pfam" id="PF01243"/>
    </source>
</evidence>
<dbReference type="KEGG" id="cfu:CFU_0146"/>